<comment type="catalytic activity">
    <reaction evidence="8 10">
        <text>L-proline + NAD(+) = (S)-1-pyrroline-5-carboxylate + NADH + 2 H(+)</text>
        <dbReference type="Rhea" id="RHEA:14105"/>
        <dbReference type="ChEBI" id="CHEBI:15378"/>
        <dbReference type="ChEBI" id="CHEBI:17388"/>
        <dbReference type="ChEBI" id="CHEBI:57540"/>
        <dbReference type="ChEBI" id="CHEBI:57945"/>
        <dbReference type="ChEBI" id="CHEBI:60039"/>
        <dbReference type="EC" id="1.5.1.2"/>
    </reaction>
</comment>
<comment type="similarity">
    <text evidence="2 10 13">Belongs to the pyrroline-5-carboxylate reductase family.</text>
</comment>
<dbReference type="HAMAP" id="MF_01925">
    <property type="entry name" value="P5C_reductase"/>
    <property type="match status" value="1"/>
</dbReference>
<dbReference type="FunFam" id="1.10.3730.10:FF:000001">
    <property type="entry name" value="Pyrroline-5-carboxylate reductase"/>
    <property type="match status" value="1"/>
</dbReference>
<evidence type="ECO:0000259" key="14">
    <source>
        <dbReference type="Pfam" id="PF03807"/>
    </source>
</evidence>
<accession>A0AAW7XAT6</accession>
<sequence>MSETNLVNDAKIAFIGAGNMAAAIIAGLVKQGVAPANIEVCAPSEGNRARLASEYGVVHSADNNAAAAKADILVLAVKPQMMREVCAQLAEHRNPNSVILSVAAGITCQSLANWLATPAQAAENIAVVRTMPNTPSHIGLGACGLFASSAVAQTQKDQAQAIMAAVGLAVWVNSEDEINIVTAVSGSGPAYFFLVFETMIDAAEKMGLDRQTAAQLTLQTALGAAKLAQTSKDDAVTLRKKVTSPNGTTERAIASFEQNKLRETFAAAMQACSDRAQQLATELAK</sequence>
<dbReference type="Gene3D" id="1.10.3730.10">
    <property type="entry name" value="ProC C-terminal domain-like"/>
    <property type="match status" value="1"/>
</dbReference>
<keyword evidence="7 10" id="KW-0560">Oxidoreductase</keyword>
<dbReference type="EC" id="1.5.1.2" evidence="10 11"/>
<keyword evidence="3 10" id="KW-0963">Cytoplasm</keyword>
<dbReference type="PIRSF" id="PIRSF000193">
    <property type="entry name" value="Pyrrol-5-carb_rd"/>
    <property type="match status" value="1"/>
</dbReference>
<proteinExistence type="inferred from homology"/>
<evidence type="ECO:0000256" key="2">
    <source>
        <dbReference type="ARBA" id="ARBA00005525"/>
    </source>
</evidence>
<dbReference type="Pfam" id="PF03807">
    <property type="entry name" value="F420_oxidored"/>
    <property type="match status" value="1"/>
</dbReference>
<dbReference type="InterPro" id="IPR053790">
    <property type="entry name" value="P5CR-like_CS"/>
</dbReference>
<dbReference type="PROSITE" id="PS00521">
    <property type="entry name" value="P5CR"/>
    <property type="match status" value="1"/>
</dbReference>
<protein>
    <recommendedName>
        <fullName evidence="10 11">Pyrroline-5-carboxylate reductase</fullName>
        <shortName evidence="10">P5C reductase</shortName>
        <shortName evidence="10">P5CR</shortName>
        <ecNumber evidence="10 11">1.5.1.2</ecNumber>
    </recommendedName>
    <alternativeName>
        <fullName evidence="10">PCA reductase</fullName>
    </alternativeName>
</protein>
<evidence type="ECO:0000256" key="10">
    <source>
        <dbReference type="HAMAP-Rule" id="MF_01925"/>
    </source>
</evidence>
<dbReference type="FunFam" id="3.40.50.720:FF:000105">
    <property type="entry name" value="Pyrroline-5-carboxylate reductase"/>
    <property type="match status" value="1"/>
</dbReference>
<dbReference type="InterPro" id="IPR029036">
    <property type="entry name" value="P5CR_dimer"/>
</dbReference>
<evidence type="ECO:0000259" key="15">
    <source>
        <dbReference type="Pfam" id="PF14748"/>
    </source>
</evidence>
<evidence type="ECO:0000313" key="16">
    <source>
        <dbReference type="EMBL" id="MDO6423552.1"/>
    </source>
</evidence>
<dbReference type="SUPFAM" id="SSF48179">
    <property type="entry name" value="6-phosphogluconate dehydrogenase C-terminal domain-like"/>
    <property type="match status" value="1"/>
</dbReference>
<feature type="domain" description="Pyrroline-5-carboxylate reductase dimerisation" evidence="15">
    <location>
        <begin position="175"/>
        <end position="279"/>
    </location>
</feature>
<comment type="caution">
    <text evidence="16">The sequence shown here is derived from an EMBL/GenBank/DDBJ whole genome shotgun (WGS) entry which is preliminary data.</text>
</comment>
<evidence type="ECO:0000256" key="4">
    <source>
        <dbReference type="ARBA" id="ARBA00022605"/>
    </source>
</evidence>
<dbReference type="InterPro" id="IPR008927">
    <property type="entry name" value="6-PGluconate_DH-like_C_sf"/>
</dbReference>
<dbReference type="AlphaFoldDB" id="A0AAW7XAT6"/>
<dbReference type="NCBIfam" id="TIGR00112">
    <property type="entry name" value="proC"/>
    <property type="match status" value="1"/>
</dbReference>
<dbReference type="Pfam" id="PF14748">
    <property type="entry name" value="P5CR_dimer"/>
    <property type="match status" value="1"/>
</dbReference>
<dbReference type="GO" id="GO:0004735">
    <property type="term" value="F:pyrroline-5-carboxylate reductase activity"/>
    <property type="evidence" value="ECO:0007669"/>
    <property type="project" value="UniProtKB-UniRule"/>
</dbReference>
<evidence type="ECO:0000256" key="13">
    <source>
        <dbReference type="RuleBase" id="RU003903"/>
    </source>
</evidence>
<reference evidence="16" key="1">
    <citation type="submission" date="2023-07" db="EMBL/GenBank/DDBJ databases">
        <title>Genome content predicts the carbon catabolic preferences of heterotrophic bacteria.</title>
        <authorList>
            <person name="Gralka M."/>
        </authorList>
    </citation>
    <scope>NUCLEOTIDE SEQUENCE</scope>
    <source>
        <strain evidence="16">I3M17_2</strain>
    </source>
</reference>
<keyword evidence="4 10" id="KW-0028">Amino-acid biosynthesis</keyword>
<dbReference type="InterPro" id="IPR028939">
    <property type="entry name" value="P5C_Rdtase_cat_N"/>
</dbReference>
<evidence type="ECO:0000256" key="6">
    <source>
        <dbReference type="ARBA" id="ARBA00022857"/>
    </source>
</evidence>
<feature type="binding site" evidence="12">
    <location>
        <position position="63"/>
    </location>
    <ligand>
        <name>NADPH</name>
        <dbReference type="ChEBI" id="CHEBI:57783"/>
    </ligand>
</feature>
<feature type="binding site" evidence="12">
    <location>
        <begin position="15"/>
        <end position="20"/>
    </location>
    <ligand>
        <name>NADP(+)</name>
        <dbReference type="ChEBI" id="CHEBI:58349"/>
    </ligand>
</feature>
<comment type="pathway">
    <text evidence="1 10 13">Amino-acid biosynthesis; L-proline biosynthesis; L-proline from L-glutamate 5-semialdehyde: step 1/1.</text>
</comment>
<evidence type="ECO:0000313" key="17">
    <source>
        <dbReference type="Proteomes" id="UP001169760"/>
    </source>
</evidence>
<evidence type="ECO:0000256" key="8">
    <source>
        <dbReference type="ARBA" id="ARBA00050547"/>
    </source>
</evidence>
<evidence type="ECO:0000256" key="5">
    <source>
        <dbReference type="ARBA" id="ARBA00022650"/>
    </source>
</evidence>
<dbReference type="PANTHER" id="PTHR11645">
    <property type="entry name" value="PYRROLINE-5-CARBOXYLATE REDUCTASE"/>
    <property type="match status" value="1"/>
</dbReference>
<name>A0AAW7XAT6_9GAMM</name>
<dbReference type="RefSeq" id="WP_303493193.1">
    <property type="nucleotide sequence ID" value="NZ_JAUOPB010000010.1"/>
</dbReference>
<evidence type="ECO:0000256" key="7">
    <source>
        <dbReference type="ARBA" id="ARBA00023002"/>
    </source>
</evidence>
<evidence type="ECO:0000256" key="9">
    <source>
        <dbReference type="ARBA" id="ARBA00052690"/>
    </source>
</evidence>
<dbReference type="PANTHER" id="PTHR11645:SF0">
    <property type="entry name" value="PYRROLINE-5-CARBOXYLATE REDUCTASE 3"/>
    <property type="match status" value="1"/>
</dbReference>
<evidence type="ECO:0000256" key="3">
    <source>
        <dbReference type="ARBA" id="ARBA00022490"/>
    </source>
</evidence>
<keyword evidence="5 10" id="KW-0641">Proline biosynthesis</keyword>
<feature type="binding site" evidence="12">
    <location>
        <begin position="76"/>
        <end position="79"/>
    </location>
    <ligand>
        <name>NADP(+)</name>
        <dbReference type="ChEBI" id="CHEBI:58349"/>
    </ligand>
</feature>
<evidence type="ECO:0000256" key="11">
    <source>
        <dbReference type="NCBIfam" id="TIGR00112"/>
    </source>
</evidence>
<gene>
    <name evidence="10 16" type="primary">proC</name>
    <name evidence="16" type="ORF">Q4521_13810</name>
</gene>
<evidence type="ECO:0000256" key="12">
    <source>
        <dbReference type="PIRSR" id="PIRSR000193-1"/>
    </source>
</evidence>
<dbReference type="GO" id="GO:0005737">
    <property type="term" value="C:cytoplasm"/>
    <property type="evidence" value="ECO:0007669"/>
    <property type="project" value="UniProtKB-SubCell"/>
</dbReference>
<comment type="catalytic activity">
    <reaction evidence="9 10 13">
        <text>L-proline + NADP(+) = (S)-1-pyrroline-5-carboxylate + NADPH + 2 H(+)</text>
        <dbReference type="Rhea" id="RHEA:14109"/>
        <dbReference type="ChEBI" id="CHEBI:15378"/>
        <dbReference type="ChEBI" id="CHEBI:17388"/>
        <dbReference type="ChEBI" id="CHEBI:57783"/>
        <dbReference type="ChEBI" id="CHEBI:58349"/>
        <dbReference type="ChEBI" id="CHEBI:60039"/>
        <dbReference type="EC" id="1.5.1.2"/>
    </reaction>
</comment>
<feature type="domain" description="Pyrroline-5-carboxylate reductase catalytic N-terminal" evidence="14">
    <location>
        <begin position="11"/>
        <end position="105"/>
    </location>
</feature>
<dbReference type="EMBL" id="JAUOPB010000010">
    <property type="protein sequence ID" value="MDO6423552.1"/>
    <property type="molecule type" value="Genomic_DNA"/>
</dbReference>
<dbReference type="GO" id="GO:0055129">
    <property type="term" value="P:L-proline biosynthetic process"/>
    <property type="evidence" value="ECO:0007669"/>
    <property type="project" value="UniProtKB-UniRule"/>
</dbReference>
<evidence type="ECO:0000256" key="1">
    <source>
        <dbReference type="ARBA" id="ARBA00005205"/>
    </source>
</evidence>
<organism evidence="16 17">
    <name type="scientific">Saccharophagus degradans</name>
    <dbReference type="NCBI Taxonomy" id="86304"/>
    <lineage>
        <taxon>Bacteria</taxon>
        <taxon>Pseudomonadati</taxon>
        <taxon>Pseudomonadota</taxon>
        <taxon>Gammaproteobacteria</taxon>
        <taxon>Cellvibrionales</taxon>
        <taxon>Cellvibrionaceae</taxon>
        <taxon>Saccharophagus</taxon>
    </lineage>
</organism>
<comment type="subcellular location">
    <subcellularLocation>
        <location evidence="10">Cytoplasm</location>
    </subcellularLocation>
</comment>
<dbReference type="Proteomes" id="UP001169760">
    <property type="component" value="Unassembled WGS sequence"/>
</dbReference>
<dbReference type="InterPro" id="IPR036291">
    <property type="entry name" value="NAD(P)-bd_dom_sf"/>
</dbReference>
<dbReference type="SUPFAM" id="SSF51735">
    <property type="entry name" value="NAD(P)-binding Rossmann-fold domains"/>
    <property type="match status" value="1"/>
</dbReference>
<dbReference type="Gene3D" id="3.40.50.720">
    <property type="entry name" value="NAD(P)-binding Rossmann-like Domain"/>
    <property type="match status" value="1"/>
</dbReference>
<keyword evidence="6 10" id="KW-0521">NADP</keyword>
<comment type="function">
    <text evidence="10">Catalyzes the reduction of 1-pyrroline-5-carboxylate (PCA) to L-proline.</text>
</comment>
<dbReference type="InterPro" id="IPR000304">
    <property type="entry name" value="Pyrroline-COOH_reductase"/>
</dbReference>